<dbReference type="GO" id="GO:0020037">
    <property type="term" value="F:heme binding"/>
    <property type="evidence" value="ECO:0007669"/>
    <property type="project" value="InterPro"/>
</dbReference>
<protein>
    <submittedName>
        <fullName evidence="3">Uncharacterized protein</fullName>
    </submittedName>
</protein>
<evidence type="ECO:0000313" key="3">
    <source>
        <dbReference type="EMBL" id="PWW78021.1"/>
    </source>
</evidence>
<dbReference type="InterPro" id="IPR050121">
    <property type="entry name" value="Cytochrome_P450_monoxygenase"/>
</dbReference>
<dbReference type="GO" id="GO:0005506">
    <property type="term" value="F:iron ion binding"/>
    <property type="evidence" value="ECO:0007669"/>
    <property type="project" value="InterPro"/>
</dbReference>
<dbReference type="STRING" id="42249.A0A317SXX6"/>
<dbReference type="Gene3D" id="1.10.630.10">
    <property type="entry name" value="Cytochrome P450"/>
    <property type="match status" value="1"/>
</dbReference>
<dbReference type="Proteomes" id="UP000246991">
    <property type="component" value="Unassembled WGS sequence"/>
</dbReference>
<dbReference type="SUPFAM" id="SSF48264">
    <property type="entry name" value="Cytochrome P450"/>
    <property type="match status" value="1"/>
</dbReference>
<dbReference type="GO" id="GO:0004497">
    <property type="term" value="F:monooxygenase activity"/>
    <property type="evidence" value="ECO:0007669"/>
    <property type="project" value="InterPro"/>
</dbReference>
<dbReference type="PANTHER" id="PTHR24305:SF166">
    <property type="entry name" value="CYTOCHROME P450 12A4, MITOCHONDRIAL-RELATED"/>
    <property type="match status" value="1"/>
</dbReference>
<dbReference type="PANTHER" id="PTHR24305">
    <property type="entry name" value="CYTOCHROME P450"/>
    <property type="match status" value="1"/>
</dbReference>
<dbReference type="EMBL" id="PYWC01000018">
    <property type="protein sequence ID" value="PWW78021.1"/>
    <property type="molecule type" value="Genomic_DNA"/>
</dbReference>
<evidence type="ECO:0000256" key="2">
    <source>
        <dbReference type="SAM" id="MobiDB-lite"/>
    </source>
</evidence>
<feature type="non-terminal residue" evidence="3">
    <location>
        <position position="1"/>
    </location>
</feature>
<dbReference type="OrthoDB" id="1470350at2759"/>
<comment type="similarity">
    <text evidence="1">Belongs to the cytochrome P450 family.</text>
</comment>
<evidence type="ECO:0000313" key="4">
    <source>
        <dbReference type="Proteomes" id="UP000246991"/>
    </source>
</evidence>
<accession>A0A317SXX6</accession>
<feature type="region of interest" description="Disordered" evidence="2">
    <location>
        <begin position="116"/>
        <end position="145"/>
    </location>
</feature>
<name>A0A317SXX6_9PEZI</name>
<comment type="caution">
    <text evidence="3">The sequence shown here is derived from an EMBL/GenBank/DDBJ whole genome shotgun (WGS) entry which is preliminary data.</text>
</comment>
<organism evidence="3 4">
    <name type="scientific">Tuber magnatum</name>
    <name type="common">white Piedmont truffle</name>
    <dbReference type="NCBI Taxonomy" id="42249"/>
    <lineage>
        <taxon>Eukaryota</taxon>
        <taxon>Fungi</taxon>
        <taxon>Dikarya</taxon>
        <taxon>Ascomycota</taxon>
        <taxon>Pezizomycotina</taxon>
        <taxon>Pezizomycetes</taxon>
        <taxon>Pezizales</taxon>
        <taxon>Tuberaceae</taxon>
        <taxon>Tuber</taxon>
    </lineage>
</organism>
<dbReference type="InterPro" id="IPR036396">
    <property type="entry name" value="Cyt_P450_sf"/>
</dbReference>
<evidence type="ECO:0000256" key="1">
    <source>
        <dbReference type="ARBA" id="ARBA00010617"/>
    </source>
</evidence>
<dbReference type="GO" id="GO:0016705">
    <property type="term" value="F:oxidoreductase activity, acting on paired donors, with incorporation or reduction of molecular oxygen"/>
    <property type="evidence" value="ECO:0007669"/>
    <property type="project" value="InterPro"/>
</dbReference>
<sequence>GAGMRGEIVEMGRWYSLVTLDLVASSGVDYELRAPEGASINGGSNTEERLGDTYNTISNTGSPSQIMATLSLILPSRLVQFLSLKRTHDIARAALTIKRVTAQIIAIIAAGKSTLATSPEGSRSGDTLSGMLKSNTHTGPDGESGMRDQMMTFLAAGHETPATSITWTIDALYLRENRHIQPRPRAEIHATFPSGTPATIAYDQLGDEFLVYFVNIVYY</sequence>
<reference evidence="3 4" key="1">
    <citation type="submission" date="2018-03" db="EMBL/GenBank/DDBJ databases">
        <title>Genomes of Pezizomycetes fungi and the evolution of truffles.</title>
        <authorList>
            <person name="Murat C."/>
            <person name="Payen T."/>
            <person name="Noel B."/>
            <person name="Kuo A."/>
            <person name="Martin F.M."/>
        </authorList>
    </citation>
    <scope>NUCLEOTIDE SEQUENCE [LARGE SCALE GENOMIC DNA]</scope>
    <source>
        <strain evidence="3">091103-1</strain>
    </source>
</reference>
<gene>
    <name evidence="3" type="ORF">C7212DRAFT_175385</name>
</gene>
<feature type="compositionally biased region" description="Polar residues" evidence="2">
    <location>
        <begin position="116"/>
        <end position="138"/>
    </location>
</feature>
<proteinExistence type="inferred from homology"/>
<keyword evidence="4" id="KW-1185">Reference proteome</keyword>
<dbReference type="AlphaFoldDB" id="A0A317SXX6"/>